<dbReference type="Proteomes" id="UP000486351">
    <property type="component" value="Unassembled WGS sequence"/>
</dbReference>
<evidence type="ECO:0000313" key="3">
    <source>
        <dbReference type="Proteomes" id="UP000460718"/>
    </source>
</evidence>
<comment type="caution">
    <text evidence="1">The sequence shown here is derived from an EMBL/GenBank/DDBJ whole genome shotgun (WGS) entry which is preliminary data.</text>
</comment>
<proteinExistence type="predicted"/>
<evidence type="ECO:0000313" key="1">
    <source>
        <dbReference type="EMBL" id="KAE8986639.1"/>
    </source>
</evidence>
<sequence length="84" mass="9170">MLVAGPAYANTARPCFAGTPRGFALATLLATACWNAYCRPTSTCCDVEDQRPWDPANNDKRCDAEEYSETKYVGSVHVKLLKPA</sequence>
<gene>
    <name evidence="2" type="ORF">PF008_g25231</name>
    <name evidence="1" type="ORF">PF011_g19907</name>
</gene>
<evidence type="ECO:0000313" key="4">
    <source>
        <dbReference type="Proteomes" id="UP000486351"/>
    </source>
</evidence>
<dbReference type="AlphaFoldDB" id="A0A6A3IUA7"/>
<dbReference type="EMBL" id="QXFW01001725">
    <property type="protein sequence ID" value="KAE8986639.1"/>
    <property type="molecule type" value="Genomic_DNA"/>
</dbReference>
<reference evidence="3 4" key="1">
    <citation type="submission" date="2018-09" db="EMBL/GenBank/DDBJ databases">
        <title>Genomic investigation of the strawberry pathogen Phytophthora fragariae indicates pathogenicity is determined by transcriptional variation in three key races.</title>
        <authorList>
            <person name="Adams T.M."/>
            <person name="Armitage A.D."/>
            <person name="Sobczyk M.K."/>
            <person name="Bates H.J."/>
            <person name="Dunwell J.M."/>
            <person name="Nellist C.F."/>
            <person name="Harrison R.J."/>
        </authorList>
    </citation>
    <scope>NUCLEOTIDE SEQUENCE [LARGE SCALE GENOMIC DNA]</scope>
    <source>
        <strain evidence="2 4">NOV-77</strain>
        <strain evidence="1 3">SCRP245</strain>
    </source>
</reference>
<dbReference type="Proteomes" id="UP000460718">
    <property type="component" value="Unassembled WGS sequence"/>
</dbReference>
<evidence type="ECO:0000313" key="2">
    <source>
        <dbReference type="EMBL" id="KAE9291831.1"/>
    </source>
</evidence>
<name>A0A6A3IUA7_9STRA</name>
<accession>A0A6A3IUA7</accession>
<dbReference type="EMBL" id="QXFY01002831">
    <property type="protein sequence ID" value="KAE9291831.1"/>
    <property type="molecule type" value="Genomic_DNA"/>
</dbReference>
<protein>
    <submittedName>
        <fullName evidence="1">Uncharacterized protein</fullName>
    </submittedName>
</protein>
<organism evidence="1 3">
    <name type="scientific">Phytophthora fragariae</name>
    <dbReference type="NCBI Taxonomy" id="53985"/>
    <lineage>
        <taxon>Eukaryota</taxon>
        <taxon>Sar</taxon>
        <taxon>Stramenopiles</taxon>
        <taxon>Oomycota</taxon>
        <taxon>Peronosporomycetes</taxon>
        <taxon>Peronosporales</taxon>
        <taxon>Peronosporaceae</taxon>
        <taxon>Phytophthora</taxon>
    </lineage>
</organism>